<proteinExistence type="predicted"/>
<dbReference type="Proteomes" id="UP001054945">
    <property type="component" value="Unassembled WGS sequence"/>
</dbReference>
<evidence type="ECO:0000313" key="1">
    <source>
        <dbReference type="EMBL" id="GIY28294.1"/>
    </source>
</evidence>
<dbReference type="EMBL" id="BPLR01008929">
    <property type="protein sequence ID" value="GIY28294.1"/>
    <property type="molecule type" value="Genomic_DNA"/>
</dbReference>
<keyword evidence="2" id="KW-1185">Reference proteome</keyword>
<protein>
    <submittedName>
        <fullName evidence="1">Uncharacterized protein</fullName>
    </submittedName>
</protein>
<evidence type="ECO:0000313" key="2">
    <source>
        <dbReference type="Proteomes" id="UP001054945"/>
    </source>
</evidence>
<accession>A0AAV4S2T8</accession>
<comment type="caution">
    <text evidence="1">The sequence shown here is derived from an EMBL/GenBank/DDBJ whole genome shotgun (WGS) entry which is preliminary data.</text>
</comment>
<name>A0AAV4S2T8_CAEEX</name>
<sequence>MRHIPLPMNRPTRSPIAANDSSLLIVSPTEAPYDDKFREMNDINPLMDYRNFYSEKQHGQRLGDDFFRRNSIPSTFFFSFPEKQKGADVIISGKGSLSLLLLRSPFQLGCNWLVQSYLTSRYGSAGIFFFIVI</sequence>
<reference evidence="1 2" key="1">
    <citation type="submission" date="2021-06" db="EMBL/GenBank/DDBJ databases">
        <title>Caerostris extrusa draft genome.</title>
        <authorList>
            <person name="Kono N."/>
            <person name="Arakawa K."/>
        </authorList>
    </citation>
    <scope>NUCLEOTIDE SEQUENCE [LARGE SCALE GENOMIC DNA]</scope>
</reference>
<gene>
    <name evidence="1" type="ORF">CEXT_762871</name>
</gene>
<organism evidence="1 2">
    <name type="scientific">Caerostris extrusa</name>
    <name type="common">Bark spider</name>
    <name type="synonym">Caerostris bankana</name>
    <dbReference type="NCBI Taxonomy" id="172846"/>
    <lineage>
        <taxon>Eukaryota</taxon>
        <taxon>Metazoa</taxon>
        <taxon>Ecdysozoa</taxon>
        <taxon>Arthropoda</taxon>
        <taxon>Chelicerata</taxon>
        <taxon>Arachnida</taxon>
        <taxon>Araneae</taxon>
        <taxon>Araneomorphae</taxon>
        <taxon>Entelegynae</taxon>
        <taxon>Araneoidea</taxon>
        <taxon>Araneidae</taxon>
        <taxon>Caerostris</taxon>
    </lineage>
</organism>
<dbReference type="AlphaFoldDB" id="A0AAV4S2T8"/>